<dbReference type="InterPro" id="IPR014553">
    <property type="entry name" value="Aminopept"/>
</dbReference>
<reference evidence="1 2" key="1">
    <citation type="journal article" date="2011" name="J. Bacteriol.">
        <title>Genome sequence of Methyloversatilis universalis FAM5T, a methylotrophic representative of the order Rhodocyclales.</title>
        <authorList>
            <person name="Kittichotirat W."/>
            <person name="Good N.M."/>
            <person name="Hall R."/>
            <person name="Bringel F."/>
            <person name="Lajus A."/>
            <person name="Medigue C."/>
            <person name="Smalley N.E."/>
            <person name="Beck D."/>
            <person name="Bumgarner R."/>
            <person name="Vuilleumier S."/>
            <person name="Kalyuzhnaya M.G."/>
        </authorList>
    </citation>
    <scope>NUCLEOTIDE SEQUENCE [LARGE SCALE GENOMIC DNA]</scope>
    <source>
        <strain evidence="2">ATCC BAA-1314 / JCM 13912 / FAM5</strain>
    </source>
</reference>
<dbReference type="GO" id="GO:0004177">
    <property type="term" value="F:aminopeptidase activity"/>
    <property type="evidence" value="ECO:0007669"/>
    <property type="project" value="UniProtKB-KW"/>
</dbReference>
<accession>F5R9H7</accession>
<gene>
    <name evidence="1" type="ORF">METUNv1_00885</name>
</gene>
<proteinExistence type="predicted"/>
<evidence type="ECO:0000313" key="1">
    <source>
        <dbReference type="EMBL" id="EGK73047.1"/>
    </source>
</evidence>
<dbReference type="RefSeq" id="WP_008059216.1">
    <property type="nucleotide sequence ID" value="NZ_AFHG01000030.1"/>
</dbReference>
<dbReference type="AlphaFoldDB" id="F5R9H7"/>
<dbReference type="eggNOG" id="COG4324">
    <property type="taxonomic scope" value="Bacteria"/>
</dbReference>
<organism evidence="1 2">
    <name type="scientific">Methyloversatilis universalis (strain ATCC BAA-1314 / DSM 25237 / JCM 13912 / CCUG 52030 / FAM5)</name>
    <dbReference type="NCBI Taxonomy" id="1000565"/>
    <lineage>
        <taxon>Bacteria</taxon>
        <taxon>Pseudomonadati</taxon>
        <taxon>Pseudomonadota</taxon>
        <taxon>Betaproteobacteria</taxon>
        <taxon>Nitrosomonadales</taxon>
        <taxon>Sterolibacteriaceae</taxon>
        <taxon>Methyloversatilis</taxon>
    </lineage>
</organism>
<dbReference type="STRING" id="1000565.METUNv1_00885"/>
<keyword evidence="1" id="KW-0812">Transmembrane</keyword>
<keyword evidence="1" id="KW-0031">Aminopeptidase</keyword>
<dbReference type="PIRSF" id="PIRSF029285">
    <property type="entry name" value="Aminopept"/>
    <property type="match status" value="1"/>
</dbReference>
<keyword evidence="2" id="KW-1185">Reference proteome</keyword>
<protein>
    <submittedName>
        <fullName evidence="1">Zinc binding aminopeptidase, transmembrane protein</fullName>
    </submittedName>
</protein>
<dbReference type="Pfam" id="PF10023">
    <property type="entry name" value="Aminopep"/>
    <property type="match status" value="1"/>
</dbReference>
<sequence>MRTRLPALLFGAAVSLLSGCTGSFSPGYYWQAANGQFELWHRARPLDEVVADPQTEALLRERLALAREIRDWASRELALPDNGSYRRYADLERRFVVWNVFATEPLSVRPRQSCFPVAGCVSYRGFFAEADARAHADALAGEGLDVHVSGVPAYSTLGWFDDPLLNTFIHYPETELVRLIVHELAHQLLYVRDDTEFNESFASAVEEEGVRRWLDRPGKAALRPAFDRAQAMRQDFAELVTRYRGALDDLYAGDQDDEAKRRGKADLLAALGREYIRIRDSQWNGFRGYDRWFAQDINNATLASVGLYTAARPAFTRLIDSSPDLPSAWASLRELAALPRNERRARLHLPPHTDTP</sequence>
<dbReference type="EMBL" id="AFHG01000030">
    <property type="protein sequence ID" value="EGK73047.1"/>
    <property type="molecule type" value="Genomic_DNA"/>
</dbReference>
<evidence type="ECO:0000313" key="2">
    <source>
        <dbReference type="Proteomes" id="UP000005019"/>
    </source>
</evidence>
<keyword evidence="1" id="KW-0645">Protease</keyword>
<keyword evidence="1" id="KW-0472">Membrane</keyword>
<dbReference type="Proteomes" id="UP000005019">
    <property type="component" value="Unassembled WGS sequence"/>
</dbReference>
<keyword evidence="1" id="KW-0378">Hydrolase</keyword>
<dbReference type="PROSITE" id="PS51257">
    <property type="entry name" value="PROKAR_LIPOPROTEIN"/>
    <property type="match status" value="1"/>
</dbReference>
<name>F5R9H7_METUF</name>
<comment type="caution">
    <text evidence="1">The sequence shown here is derived from an EMBL/GenBank/DDBJ whole genome shotgun (WGS) entry which is preliminary data.</text>
</comment>